<evidence type="ECO:0000313" key="2">
    <source>
        <dbReference type="Proteomes" id="UP001064048"/>
    </source>
</evidence>
<organism evidence="1 2">
    <name type="scientific">Choristoneura fumiferana</name>
    <name type="common">Spruce budworm moth</name>
    <name type="synonym">Archips fumiferana</name>
    <dbReference type="NCBI Taxonomy" id="7141"/>
    <lineage>
        <taxon>Eukaryota</taxon>
        <taxon>Metazoa</taxon>
        <taxon>Ecdysozoa</taxon>
        <taxon>Arthropoda</taxon>
        <taxon>Hexapoda</taxon>
        <taxon>Insecta</taxon>
        <taxon>Pterygota</taxon>
        <taxon>Neoptera</taxon>
        <taxon>Endopterygota</taxon>
        <taxon>Lepidoptera</taxon>
        <taxon>Glossata</taxon>
        <taxon>Ditrysia</taxon>
        <taxon>Tortricoidea</taxon>
        <taxon>Tortricidae</taxon>
        <taxon>Tortricinae</taxon>
        <taxon>Choristoneura</taxon>
    </lineage>
</organism>
<comment type="caution">
    <text evidence="1">The sequence shown here is derived from an EMBL/GenBank/DDBJ whole genome shotgun (WGS) entry which is preliminary data.</text>
</comment>
<accession>A0ACC0KIF2</accession>
<keyword evidence="2" id="KW-1185">Reference proteome</keyword>
<gene>
    <name evidence="1" type="ORF">MSG28_004187</name>
</gene>
<reference evidence="1 2" key="1">
    <citation type="journal article" date="2022" name="Genome Biol. Evol.">
        <title>The Spruce Budworm Genome: Reconstructing the Evolutionary History of Antifreeze Proteins.</title>
        <authorList>
            <person name="Beliveau C."/>
            <person name="Gagne P."/>
            <person name="Picq S."/>
            <person name="Vernygora O."/>
            <person name="Keeling C.I."/>
            <person name="Pinkney K."/>
            <person name="Doucet D."/>
            <person name="Wen F."/>
            <person name="Johnston J.S."/>
            <person name="Maaroufi H."/>
            <person name="Boyle B."/>
            <person name="Laroche J."/>
            <person name="Dewar K."/>
            <person name="Juretic N."/>
            <person name="Blackburn G."/>
            <person name="Nisole A."/>
            <person name="Brunet B."/>
            <person name="Brandao M."/>
            <person name="Lumley L."/>
            <person name="Duan J."/>
            <person name="Quan G."/>
            <person name="Lucarotti C.J."/>
            <person name="Roe A.D."/>
            <person name="Sperling F.A.H."/>
            <person name="Levesque R.C."/>
            <person name="Cusson M."/>
        </authorList>
    </citation>
    <scope>NUCLEOTIDE SEQUENCE [LARGE SCALE GENOMIC DNA]</scope>
    <source>
        <strain evidence="1">Glfc:IPQL:Cfum</strain>
    </source>
</reference>
<sequence>MGRINKIVFEHVLSIVVLEPCVRKRQSDDILLVQTANISEMFKQQVSPRSVHPYQTTMVPRSEQQFATASEQRAKFPWAEDINPPVYQVAGTDSSTSDTAYHVPQYYNEEIREYGPPSPVYQSPYGAGTWKSYKKGEKLPMHSAALQAYTFPECASAFSLPICDVEGKMKTLGRSPVPPIPSVSPEVPIIGACGGHCPGFEYVCYYILQVIFVVGILTGISLCIAGIVLRRTNRNGDLGVLVYIGCLSSCVCCVLLGVQCCVRREMRQRKLRSNAHIPMQPIQDLSAPAYPLLTSTLPHSQVYRPTAVPCPEEDVTGIPWWRRTTRD</sequence>
<proteinExistence type="predicted"/>
<evidence type="ECO:0000313" key="1">
    <source>
        <dbReference type="EMBL" id="KAI8436075.1"/>
    </source>
</evidence>
<protein>
    <submittedName>
        <fullName evidence="1">Uncharacterized protein</fullName>
    </submittedName>
</protein>
<dbReference type="Proteomes" id="UP001064048">
    <property type="component" value="Chromosome 6"/>
</dbReference>
<name>A0ACC0KIF2_CHOFU</name>
<dbReference type="EMBL" id="CM046106">
    <property type="protein sequence ID" value="KAI8436075.1"/>
    <property type="molecule type" value="Genomic_DNA"/>
</dbReference>